<dbReference type="AlphaFoldDB" id="A0A0C2GS34"/>
<evidence type="ECO:0000313" key="1">
    <source>
        <dbReference type="EMBL" id="KIH64120.1"/>
    </source>
</evidence>
<reference evidence="1 2" key="1">
    <citation type="submission" date="2013-12" db="EMBL/GenBank/DDBJ databases">
        <title>Draft genome of the parsitic nematode Ancylostoma duodenale.</title>
        <authorList>
            <person name="Mitreva M."/>
        </authorList>
    </citation>
    <scope>NUCLEOTIDE SEQUENCE [LARGE SCALE GENOMIC DNA]</scope>
    <source>
        <strain evidence="1 2">Zhejiang</strain>
    </source>
</reference>
<protein>
    <submittedName>
        <fullName evidence="1">Uncharacterized protein</fullName>
    </submittedName>
</protein>
<sequence>MAIGISGYWKEGFMTVQKSINNAIYQILTGKHVPDYNENLMCIAAKIYCYKVCRTAYALRAGPMKLRKPVPHIVSEPVYFFSDHPNDIHPGIPFRNQDVIQTAEEIVMEKESRLKSPMIICVN</sequence>
<accession>A0A0C2GS34</accession>
<gene>
    <name evidence="1" type="ORF">ANCDUO_05570</name>
</gene>
<proteinExistence type="predicted"/>
<organism evidence="1 2">
    <name type="scientific">Ancylostoma duodenale</name>
    <dbReference type="NCBI Taxonomy" id="51022"/>
    <lineage>
        <taxon>Eukaryota</taxon>
        <taxon>Metazoa</taxon>
        <taxon>Ecdysozoa</taxon>
        <taxon>Nematoda</taxon>
        <taxon>Chromadorea</taxon>
        <taxon>Rhabditida</taxon>
        <taxon>Rhabditina</taxon>
        <taxon>Rhabditomorpha</taxon>
        <taxon>Strongyloidea</taxon>
        <taxon>Ancylostomatidae</taxon>
        <taxon>Ancylostomatinae</taxon>
        <taxon>Ancylostoma</taxon>
    </lineage>
</organism>
<dbReference type="EMBL" id="KN728235">
    <property type="protein sequence ID" value="KIH64120.1"/>
    <property type="molecule type" value="Genomic_DNA"/>
</dbReference>
<evidence type="ECO:0000313" key="2">
    <source>
        <dbReference type="Proteomes" id="UP000054047"/>
    </source>
</evidence>
<name>A0A0C2GS34_9BILA</name>
<keyword evidence="2" id="KW-1185">Reference proteome</keyword>
<dbReference type="Proteomes" id="UP000054047">
    <property type="component" value="Unassembled WGS sequence"/>
</dbReference>